<keyword evidence="2" id="KW-1133">Transmembrane helix</keyword>
<dbReference type="Proteomes" id="UP000248168">
    <property type="component" value="Unassembled WGS sequence"/>
</dbReference>
<dbReference type="RefSeq" id="WP_121990758.1">
    <property type="nucleotide sequence ID" value="NZ_OUNR01000021.1"/>
</dbReference>
<dbReference type="PANTHER" id="PTHR41542">
    <property type="entry name" value="BLL5807 PROTEIN"/>
    <property type="match status" value="1"/>
</dbReference>
<keyword evidence="3" id="KW-0732">Signal</keyword>
<dbReference type="Gene3D" id="3.10.450.240">
    <property type="match status" value="1"/>
</dbReference>
<evidence type="ECO:0000313" key="5">
    <source>
        <dbReference type="EMBL" id="SPP66611.1"/>
    </source>
</evidence>
<dbReference type="InterPro" id="IPR007379">
    <property type="entry name" value="Tim44-like_dom"/>
</dbReference>
<dbReference type="SUPFAM" id="SSF54427">
    <property type="entry name" value="NTF2-like"/>
    <property type="match status" value="1"/>
</dbReference>
<evidence type="ECO:0000256" key="2">
    <source>
        <dbReference type="SAM" id="Phobius"/>
    </source>
</evidence>
<name>A0A330LA72_9BACT</name>
<evidence type="ECO:0000256" key="3">
    <source>
        <dbReference type="SAM" id="SignalP"/>
    </source>
</evidence>
<dbReference type="Pfam" id="PF04280">
    <property type="entry name" value="Tim44"/>
    <property type="match status" value="1"/>
</dbReference>
<feature type="transmembrane region" description="Helical" evidence="2">
    <location>
        <begin position="148"/>
        <end position="165"/>
    </location>
</feature>
<evidence type="ECO:0000313" key="6">
    <source>
        <dbReference type="Proteomes" id="UP000248168"/>
    </source>
</evidence>
<dbReference type="AlphaFoldDB" id="A0A330LA72"/>
<dbReference type="EMBL" id="OUNR01000021">
    <property type="protein sequence ID" value="SPP66611.1"/>
    <property type="molecule type" value="Genomic_DNA"/>
</dbReference>
<keyword evidence="6" id="KW-1185">Reference proteome</keyword>
<dbReference type="InParanoid" id="A0A330LA72"/>
<dbReference type="OrthoDB" id="9780873at2"/>
<feature type="chain" id="PRO_5016427320" description="Tim44-like domain-containing protein" evidence="3">
    <location>
        <begin position="25"/>
        <end position="340"/>
    </location>
</feature>
<protein>
    <recommendedName>
        <fullName evidence="4">Tim44-like domain-containing protein</fullName>
    </recommendedName>
</protein>
<gene>
    <name evidence="5" type="ORF">NITLEN_80035</name>
</gene>
<dbReference type="InterPro" id="IPR032710">
    <property type="entry name" value="NTF2-like_dom_sf"/>
</dbReference>
<dbReference type="SMART" id="SM00978">
    <property type="entry name" value="Tim44"/>
    <property type="match status" value="1"/>
</dbReference>
<evidence type="ECO:0000259" key="4">
    <source>
        <dbReference type="SMART" id="SM00978"/>
    </source>
</evidence>
<feature type="compositionally biased region" description="Low complexity" evidence="1">
    <location>
        <begin position="64"/>
        <end position="96"/>
    </location>
</feature>
<feature type="domain" description="Tim44-like" evidence="4">
    <location>
        <begin position="189"/>
        <end position="340"/>
    </location>
</feature>
<feature type="region of interest" description="Disordered" evidence="1">
    <location>
        <begin position="28"/>
        <end position="97"/>
    </location>
</feature>
<keyword evidence="2" id="KW-0812">Transmembrane</keyword>
<feature type="signal peptide" evidence="3">
    <location>
        <begin position="1"/>
        <end position="24"/>
    </location>
</feature>
<accession>A0A330LA72</accession>
<proteinExistence type="predicted"/>
<dbReference type="PANTHER" id="PTHR41542:SF1">
    <property type="entry name" value="BLL5807 PROTEIN"/>
    <property type="match status" value="1"/>
</dbReference>
<organism evidence="5 6">
    <name type="scientific">Nitrospira lenta</name>
    <dbReference type="NCBI Taxonomy" id="1436998"/>
    <lineage>
        <taxon>Bacteria</taxon>
        <taxon>Pseudomonadati</taxon>
        <taxon>Nitrospirota</taxon>
        <taxon>Nitrospiria</taxon>
        <taxon>Nitrospirales</taxon>
        <taxon>Nitrospiraceae</taxon>
        <taxon>Nitrospira</taxon>
    </lineage>
</organism>
<evidence type="ECO:0000256" key="1">
    <source>
        <dbReference type="SAM" id="MobiDB-lite"/>
    </source>
</evidence>
<reference evidence="6" key="1">
    <citation type="submission" date="2018-04" db="EMBL/GenBank/DDBJ databases">
        <authorList>
            <person name="Lucker S."/>
            <person name="Sakoula D."/>
        </authorList>
    </citation>
    <scope>NUCLEOTIDE SEQUENCE [LARGE SCALE GENOMIC DNA]</scope>
</reference>
<keyword evidence="2" id="KW-0472">Membrane</keyword>
<feature type="compositionally biased region" description="Low complexity" evidence="1">
    <location>
        <begin position="37"/>
        <end position="51"/>
    </location>
</feature>
<sequence>MNTTKVIASCIVLALIGTPAISLAKARGGSGGGFSGGSRSSSASGNIGSRGSRTHDQNGAQPIQQSATPKPATATPPSTATSPSPAAQPTPASQPSFLQRNPLLAGIAGGLAGSWIGHMLFDATESSAKTNEAGDAATQTAGASSNNGLLLFLMVLGAAAAYYFLKVRRTPAPVLSGITRSSAVTGSLLAESSTATFRPATTDLDITIADKAAFQQLLTDIQTAWSKQDLAELKHFVTPEMLTYFSTALAENVSLDIENRVEDVVLGRADVREAWTESAMQYATVGLHWSARDYTVSTKKQRGEPGYLIEGSDETPAESSEVWTFVRFQNGKWLLSAIQQ</sequence>